<evidence type="ECO:0000259" key="2">
    <source>
        <dbReference type="Pfam" id="PF16900"/>
    </source>
</evidence>
<feature type="domain" description="Replication protein A OB" evidence="2">
    <location>
        <begin position="102"/>
        <end position="195"/>
    </location>
</feature>
<dbReference type="PANTHER" id="PTHR47165:SF4">
    <property type="entry name" value="OS03G0429900 PROTEIN"/>
    <property type="match status" value="1"/>
</dbReference>
<comment type="caution">
    <text evidence="3">The sequence shown here is derived from an EMBL/GenBank/DDBJ whole genome shotgun (WGS) entry which is preliminary data.</text>
</comment>
<organism evidence="3 4">
    <name type="scientific">Tanacetum coccineum</name>
    <dbReference type="NCBI Taxonomy" id="301880"/>
    <lineage>
        <taxon>Eukaryota</taxon>
        <taxon>Viridiplantae</taxon>
        <taxon>Streptophyta</taxon>
        <taxon>Embryophyta</taxon>
        <taxon>Tracheophyta</taxon>
        <taxon>Spermatophyta</taxon>
        <taxon>Magnoliopsida</taxon>
        <taxon>eudicotyledons</taxon>
        <taxon>Gunneridae</taxon>
        <taxon>Pentapetalae</taxon>
        <taxon>asterids</taxon>
        <taxon>campanulids</taxon>
        <taxon>Asterales</taxon>
        <taxon>Asteraceae</taxon>
        <taxon>Asteroideae</taxon>
        <taxon>Anthemideae</taxon>
        <taxon>Anthemidinae</taxon>
        <taxon>Tanacetum</taxon>
    </lineage>
</organism>
<sequence length="274" mass="31477">MATTSNPQKIAEIKGKMIAVEPEVTSVANLRPTDCNKTIEVIVYRKWTSKHVQTRQPTKFCCILMDKQSTPIQANMDVKDADFPEHYFNLASYNELPARADVRNATLIDYVGRIQAVSRIYTSGDVTSNRTHRRIIDIQNLSGNIIGLTLWHEMALNFNMQEYEAMEKPVVIAVSSCWVRQFNGLQLSRTSATHYYLSPNIPETYHIKQQYQQLVDTKPILNIDNQRYEDLEQEKNRNRFPLALSLRSIHKTTSFVILVTGCKVDTPRKQGRKA</sequence>
<dbReference type="Pfam" id="PF16900">
    <property type="entry name" value="REPA_OB_2"/>
    <property type="match status" value="1"/>
</dbReference>
<gene>
    <name evidence="3" type="ORF">Tco_0858773</name>
</gene>
<dbReference type="Gene3D" id="2.40.50.140">
    <property type="entry name" value="Nucleic acid-binding proteins"/>
    <property type="match status" value="1"/>
</dbReference>
<evidence type="ECO:0000313" key="4">
    <source>
        <dbReference type="Proteomes" id="UP001151760"/>
    </source>
</evidence>
<keyword evidence="4" id="KW-1185">Reference proteome</keyword>
<dbReference type="InterPro" id="IPR031657">
    <property type="entry name" value="REPA_OB_2"/>
</dbReference>
<evidence type="ECO:0000313" key="3">
    <source>
        <dbReference type="EMBL" id="GJT11731.1"/>
    </source>
</evidence>
<dbReference type="PANTHER" id="PTHR47165">
    <property type="entry name" value="OS03G0429900 PROTEIN"/>
    <property type="match status" value="1"/>
</dbReference>
<proteinExistence type="predicted"/>
<protein>
    <submittedName>
        <fullName evidence="3">Nucleic acid-binding, OB-fold protein</fullName>
    </submittedName>
</protein>
<name>A0ABQ5BDV0_9ASTR</name>
<dbReference type="Proteomes" id="UP001151760">
    <property type="component" value="Unassembled WGS sequence"/>
</dbReference>
<evidence type="ECO:0000256" key="1">
    <source>
        <dbReference type="ARBA" id="ARBA00023125"/>
    </source>
</evidence>
<accession>A0ABQ5BDV0</accession>
<dbReference type="EMBL" id="BQNB010013092">
    <property type="protein sequence ID" value="GJT11731.1"/>
    <property type="molecule type" value="Genomic_DNA"/>
</dbReference>
<reference evidence="3" key="1">
    <citation type="journal article" date="2022" name="Int. J. Mol. Sci.">
        <title>Draft Genome of Tanacetum Coccineum: Genomic Comparison of Closely Related Tanacetum-Family Plants.</title>
        <authorList>
            <person name="Yamashiro T."/>
            <person name="Shiraishi A."/>
            <person name="Nakayama K."/>
            <person name="Satake H."/>
        </authorList>
    </citation>
    <scope>NUCLEOTIDE SEQUENCE</scope>
</reference>
<reference evidence="3" key="2">
    <citation type="submission" date="2022-01" db="EMBL/GenBank/DDBJ databases">
        <authorList>
            <person name="Yamashiro T."/>
            <person name="Shiraishi A."/>
            <person name="Satake H."/>
            <person name="Nakayama K."/>
        </authorList>
    </citation>
    <scope>NUCLEOTIDE SEQUENCE</scope>
</reference>
<dbReference type="InterPro" id="IPR012340">
    <property type="entry name" value="NA-bd_OB-fold"/>
</dbReference>
<dbReference type="SUPFAM" id="SSF50249">
    <property type="entry name" value="Nucleic acid-binding proteins"/>
    <property type="match status" value="1"/>
</dbReference>
<keyword evidence="1" id="KW-0238">DNA-binding</keyword>